<keyword evidence="5" id="KW-0479">Metal-binding</keyword>
<keyword evidence="5" id="KW-0464">Manganese</keyword>
<reference evidence="8" key="1">
    <citation type="submission" date="2017-02" db="EMBL/GenBank/DDBJ databases">
        <authorList>
            <person name="Dridi B."/>
        </authorList>
    </citation>
    <scope>NUCLEOTIDE SEQUENCE [LARGE SCALE GENOMIC DNA]</scope>
    <source>
        <strain evidence="8">bH819</strain>
    </source>
</reference>
<dbReference type="GO" id="GO:0009085">
    <property type="term" value="P:lysine biosynthetic process"/>
    <property type="evidence" value="ECO:0007669"/>
    <property type="project" value="UniProtKB-KW"/>
</dbReference>
<dbReference type="PANTHER" id="PTHR11014">
    <property type="entry name" value="PEPTIDASE M20 FAMILY MEMBER"/>
    <property type="match status" value="1"/>
</dbReference>
<dbReference type="GO" id="GO:0050118">
    <property type="term" value="F:N-acetyldiaminopimelate deacetylase activity"/>
    <property type="evidence" value="ECO:0007669"/>
    <property type="project" value="UniProtKB-EC"/>
</dbReference>
<organism evidence="7 8">
    <name type="scientific">Vagococcus fluvialis bH819</name>
    <dbReference type="NCBI Taxonomy" id="1255619"/>
    <lineage>
        <taxon>Bacteria</taxon>
        <taxon>Bacillati</taxon>
        <taxon>Bacillota</taxon>
        <taxon>Bacilli</taxon>
        <taxon>Lactobacillales</taxon>
        <taxon>Enterococcaceae</taxon>
        <taxon>Vagococcus</taxon>
    </lineage>
</organism>
<dbReference type="CDD" id="cd05670">
    <property type="entry name" value="M20_Acy1_YkuR-like"/>
    <property type="match status" value="1"/>
</dbReference>
<evidence type="ECO:0000256" key="2">
    <source>
        <dbReference type="ARBA" id="ARBA00022801"/>
    </source>
</evidence>
<dbReference type="GO" id="GO:0046872">
    <property type="term" value="F:metal ion binding"/>
    <property type="evidence" value="ECO:0007669"/>
    <property type="project" value="UniProtKB-KW"/>
</dbReference>
<dbReference type="Proteomes" id="UP000195918">
    <property type="component" value="Unassembled WGS sequence"/>
</dbReference>
<dbReference type="Gene3D" id="3.30.70.360">
    <property type="match status" value="1"/>
</dbReference>
<evidence type="ECO:0000256" key="3">
    <source>
        <dbReference type="ARBA" id="ARBA00022915"/>
    </source>
</evidence>
<dbReference type="InterPro" id="IPR002933">
    <property type="entry name" value="Peptidase_M20"/>
</dbReference>
<keyword evidence="1" id="KW-0028">Amino-acid biosynthesis</keyword>
<dbReference type="RefSeq" id="WP_086952379.1">
    <property type="nucleotide sequence ID" value="NZ_FWFD01000015.1"/>
</dbReference>
<dbReference type="InterPro" id="IPR036264">
    <property type="entry name" value="Bact_exopeptidase_dim_dom"/>
</dbReference>
<dbReference type="Gene3D" id="3.40.630.10">
    <property type="entry name" value="Zn peptidases"/>
    <property type="match status" value="1"/>
</dbReference>
<keyword evidence="3" id="KW-0220">Diaminopimelate biosynthesis</keyword>
<evidence type="ECO:0000256" key="5">
    <source>
        <dbReference type="PIRSR" id="PIRSR005962-1"/>
    </source>
</evidence>
<evidence type="ECO:0000313" key="8">
    <source>
        <dbReference type="Proteomes" id="UP000195918"/>
    </source>
</evidence>
<dbReference type="PIRSF" id="PIRSF005962">
    <property type="entry name" value="Pept_M20D_amidohydro"/>
    <property type="match status" value="1"/>
</dbReference>
<dbReference type="Pfam" id="PF07687">
    <property type="entry name" value="M20_dimer"/>
    <property type="match status" value="1"/>
</dbReference>
<dbReference type="EMBL" id="FWFD01000015">
    <property type="protein sequence ID" value="SLM86770.1"/>
    <property type="molecule type" value="Genomic_DNA"/>
</dbReference>
<evidence type="ECO:0000259" key="6">
    <source>
        <dbReference type="Pfam" id="PF07687"/>
    </source>
</evidence>
<dbReference type="NCBIfam" id="TIGR01891">
    <property type="entry name" value="amidohydrolases"/>
    <property type="match status" value="1"/>
</dbReference>
<dbReference type="InterPro" id="IPR011650">
    <property type="entry name" value="Peptidase_M20_dimer"/>
</dbReference>
<accession>A0A1X6WR53</accession>
<dbReference type="SUPFAM" id="SSF55031">
    <property type="entry name" value="Bacterial exopeptidase dimerisation domain"/>
    <property type="match status" value="1"/>
</dbReference>
<sequence length="378" mass="42420">MVWSEKEVIKLRRDLHQIPEIGLSEFKTHDYLINIINQFPKNRIEVKTMDTAISVRVKGKKPIKTIGWRTDIDGLPIQEETKSPYSSLHEGKMHACGHDFHMTIALGVLEQIIINELDNDVIFFFQPAEENFSGAKIYYDSGFIKNETIDEIFGLHVAPHLPSKTIGTLDGTLFAGACRFVLTFTGKDGHAAFPHEANDMIIAATSYVQQAQTIISRNIDPMKNAVITFGEFNAGIADNVVAGKAVLTGTIRSLTYEISDLTQSRMKDLAEGISRSFDCKVLLELDQKGYVPVVNNSEIASDFMNYFKEESSLPFLEVKEAMTGEDFGYLLKNIPGMMFWLGVSSQHGLHHGKFNPDEKVIFPAIKAIKEYIIHRDSI</sequence>
<feature type="binding site" evidence="5">
    <location>
        <position position="98"/>
    </location>
    <ligand>
        <name>Mn(2+)</name>
        <dbReference type="ChEBI" id="CHEBI:29035"/>
        <label>2</label>
    </ligand>
</feature>
<dbReference type="AlphaFoldDB" id="A0A1X6WR53"/>
<name>A0A1X6WR53_9ENTE</name>
<dbReference type="SUPFAM" id="SSF53187">
    <property type="entry name" value="Zn-dependent exopeptidases"/>
    <property type="match status" value="1"/>
</dbReference>
<evidence type="ECO:0000256" key="4">
    <source>
        <dbReference type="ARBA" id="ARBA00023154"/>
    </source>
</evidence>
<evidence type="ECO:0000256" key="1">
    <source>
        <dbReference type="ARBA" id="ARBA00022605"/>
    </source>
</evidence>
<feature type="binding site" evidence="5">
    <location>
        <position position="350"/>
    </location>
    <ligand>
        <name>Mn(2+)</name>
        <dbReference type="ChEBI" id="CHEBI:29035"/>
        <label>2</label>
    </ligand>
</feature>
<dbReference type="FunFam" id="3.30.70.360:FF:000001">
    <property type="entry name" value="N-acetyldiaminopimelate deacetylase"/>
    <property type="match status" value="1"/>
</dbReference>
<comment type="cofactor">
    <cofactor evidence="5">
        <name>Mn(2+)</name>
        <dbReference type="ChEBI" id="CHEBI:29035"/>
    </cofactor>
    <text evidence="5">The Mn(2+) ion enhances activity.</text>
</comment>
<keyword evidence="8" id="KW-1185">Reference proteome</keyword>
<dbReference type="OrthoDB" id="9776731at2"/>
<gene>
    <name evidence="7" type="ORF">FM121_11785</name>
</gene>
<dbReference type="GO" id="GO:0019877">
    <property type="term" value="P:diaminopimelate biosynthetic process"/>
    <property type="evidence" value="ECO:0007669"/>
    <property type="project" value="UniProtKB-KW"/>
</dbReference>
<dbReference type="InterPro" id="IPR017439">
    <property type="entry name" value="Amidohydrolase"/>
</dbReference>
<keyword evidence="4" id="KW-0457">Lysine biosynthesis</keyword>
<feature type="binding site" evidence="5">
    <location>
        <position position="96"/>
    </location>
    <ligand>
        <name>Mn(2+)</name>
        <dbReference type="ChEBI" id="CHEBI:29035"/>
        <label>2</label>
    </ligand>
</feature>
<evidence type="ECO:0000313" key="7">
    <source>
        <dbReference type="EMBL" id="SLM86770.1"/>
    </source>
</evidence>
<feature type="binding site" evidence="5">
    <location>
        <position position="156"/>
    </location>
    <ligand>
        <name>Mn(2+)</name>
        <dbReference type="ChEBI" id="CHEBI:29035"/>
        <label>2</label>
    </ligand>
</feature>
<keyword evidence="2 7" id="KW-0378">Hydrolase</keyword>
<dbReference type="Pfam" id="PF01546">
    <property type="entry name" value="Peptidase_M20"/>
    <property type="match status" value="1"/>
</dbReference>
<feature type="binding site" evidence="5">
    <location>
        <position position="130"/>
    </location>
    <ligand>
        <name>Mn(2+)</name>
        <dbReference type="ChEBI" id="CHEBI:29035"/>
        <label>2</label>
    </ligand>
</feature>
<proteinExistence type="predicted"/>
<protein>
    <submittedName>
        <fullName evidence="7">N-acetyl-L,L-diaminopimelate deacetylase</fullName>
        <ecNumber evidence="7">3.5.1.47</ecNumber>
    </submittedName>
</protein>
<feature type="domain" description="Peptidase M20 dimerisation" evidence="6">
    <location>
        <begin position="176"/>
        <end position="271"/>
    </location>
</feature>
<dbReference type="PANTHER" id="PTHR11014:SF98">
    <property type="entry name" value="N-ACETYLDIAMINOPIMELATE DEACETYLASE"/>
    <property type="match status" value="1"/>
</dbReference>
<dbReference type="EC" id="3.5.1.47" evidence="7"/>